<evidence type="ECO:0000313" key="3">
    <source>
        <dbReference type="Proteomes" id="UP000433575"/>
    </source>
</evidence>
<name>A0A6N7S6R9_9FIRM</name>
<dbReference type="NCBIfam" id="TIGR02677">
    <property type="entry name" value="TIGR02677 family protein"/>
    <property type="match status" value="1"/>
</dbReference>
<comment type="caution">
    <text evidence="1">The sequence shown here is derived from an EMBL/GenBank/DDBJ whole genome shotgun (WGS) entry which is preliminary data.</text>
</comment>
<gene>
    <name evidence="2" type="ORF">GKD88_09440</name>
    <name evidence="1" type="ORF">GKE08_09640</name>
</gene>
<dbReference type="Proteomes" id="UP000433575">
    <property type="component" value="Unassembled WGS sequence"/>
</dbReference>
<sequence>MQINEALTKKIMETSYLTAINADRYRVILRYFYEEYEKIHYWLNKEDVFAMMMQTGLFPDYTLNQCQLDLQALLDWGNLTAMQDSGKATTYKEFKNKKFRYQMSEYSVEIERLTLRLENLEVEGASLQPSLIERIRRQILSLPSLLEKTDEEAAEAWSALNNDFIRLNRNYQDYIRTLNSAHAEEMMKTEQFLVFKDQLLMYLRTFVKALQEHAMVLEEYIRDLPQATLDSLFEKVARYELSIPRIEKKQTAQQLIETCHGRWLSLKLWFVAENGESEISHLYDSTNEIIRRMTRYAQQISERYLQGASRMEDYRHLAQVFQQCQTLSEAHNLSAMVFGPEMMLHLKGLPDRVTESIDSGVYEEAAAYYDLDSRSRKMRQKASRLPHPDYRLERQMQRLAVEEQQRKKRESLRSLIHQRKIDFATLPILSPAVRKILLNWLSRALASASKRARTEEGVYFHVNLDKADQTCVLRCEDGCFVMPNFVLEMEGDY</sequence>
<dbReference type="GeneID" id="42456414"/>
<evidence type="ECO:0000313" key="1">
    <source>
        <dbReference type="EMBL" id="MSA89587.1"/>
    </source>
</evidence>
<dbReference type="InterPro" id="IPR013493">
    <property type="entry name" value="CHP02677"/>
</dbReference>
<protein>
    <submittedName>
        <fullName evidence="1">TIGR02677 family protein</fullName>
    </submittedName>
</protein>
<dbReference type="RefSeq" id="WP_020224562.1">
    <property type="nucleotide sequence ID" value="NZ_CABKSC010000002.1"/>
</dbReference>
<organism evidence="1 3">
    <name type="scientific">Holdemania massiliensis</name>
    <dbReference type="NCBI Taxonomy" id="1468449"/>
    <lineage>
        <taxon>Bacteria</taxon>
        <taxon>Bacillati</taxon>
        <taxon>Bacillota</taxon>
        <taxon>Erysipelotrichia</taxon>
        <taxon>Erysipelotrichales</taxon>
        <taxon>Erysipelotrichaceae</taxon>
        <taxon>Holdemania</taxon>
    </lineage>
</organism>
<evidence type="ECO:0000313" key="4">
    <source>
        <dbReference type="Proteomes" id="UP000480929"/>
    </source>
</evidence>
<dbReference type="EMBL" id="WKPI01000015">
    <property type="protein sequence ID" value="MSC33342.1"/>
    <property type="molecule type" value="Genomic_DNA"/>
</dbReference>
<dbReference type="Proteomes" id="UP000480929">
    <property type="component" value="Unassembled WGS sequence"/>
</dbReference>
<accession>A0A6N7S6R9</accession>
<reference evidence="3 4" key="1">
    <citation type="journal article" date="2019" name="Nat. Med.">
        <title>A library of human gut bacterial isolates paired with longitudinal multiomics data enables mechanistic microbiome research.</title>
        <authorList>
            <person name="Poyet M."/>
            <person name="Groussin M."/>
            <person name="Gibbons S.M."/>
            <person name="Avila-Pacheco J."/>
            <person name="Jiang X."/>
            <person name="Kearney S.M."/>
            <person name="Perrotta A.R."/>
            <person name="Berdy B."/>
            <person name="Zhao S."/>
            <person name="Lieberman T.D."/>
            <person name="Swanson P.K."/>
            <person name="Smith M."/>
            <person name="Roesemann S."/>
            <person name="Alexander J.E."/>
            <person name="Rich S.A."/>
            <person name="Livny J."/>
            <person name="Vlamakis H."/>
            <person name="Clish C."/>
            <person name="Bullock K."/>
            <person name="Deik A."/>
            <person name="Scott J."/>
            <person name="Pierce K.A."/>
            <person name="Xavier R.J."/>
            <person name="Alm E.J."/>
        </authorList>
    </citation>
    <scope>NUCLEOTIDE SEQUENCE [LARGE SCALE GENOMIC DNA]</scope>
    <source>
        <strain evidence="1 3">BIOML-A4</strain>
        <strain evidence="2 4">BIOML-A5</strain>
    </source>
</reference>
<dbReference type="OrthoDB" id="1639410at2"/>
<dbReference type="AlphaFoldDB" id="A0A6N7S6R9"/>
<evidence type="ECO:0000313" key="2">
    <source>
        <dbReference type="EMBL" id="MSC33342.1"/>
    </source>
</evidence>
<proteinExistence type="predicted"/>
<keyword evidence="4" id="KW-1185">Reference proteome</keyword>
<dbReference type="Pfam" id="PF09660">
    <property type="entry name" value="DUF2397"/>
    <property type="match status" value="1"/>
</dbReference>
<dbReference type="EMBL" id="WKPJ01000013">
    <property type="protein sequence ID" value="MSA89587.1"/>
    <property type="molecule type" value="Genomic_DNA"/>
</dbReference>